<dbReference type="PROSITE" id="PS01184">
    <property type="entry name" value="UBIE_2"/>
    <property type="match status" value="1"/>
</dbReference>
<feature type="binding site" evidence="5">
    <location>
        <begin position="125"/>
        <end position="126"/>
    </location>
    <ligand>
        <name>S-adenosyl-L-methionine</name>
        <dbReference type="ChEBI" id="CHEBI:59789"/>
    </ligand>
</feature>
<dbReference type="NCBIfam" id="TIGR01934">
    <property type="entry name" value="MenG_MenH_UbiE"/>
    <property type="match status" value="1"/>
</dbReference>
<reference evidence="6" key="2">
    <citation type="submission" date="2024-06" db="EMBL/GenBank/DDBJ databases">
        <authorList>
            <person name="Plum-Jensen L.E."/>
            <person name="Schramm A."/>
            <person name="Marshall I.P.G."/>
        </authorList>
    </citation>
    <scope>NUCLEOTIDE SEQUENCE</scope>
    <source>
        <strain evidence="6">Rat1</strain>
    </source>
</reference>
<comment type="catalytic activity">
    <reaction evidence="5">
        <text>a 2-demethylmenaquinol + S-adenosyl-L-methionine = a menaquinol + S-adenosyl-L-homocysteine + H(+)</text>
        <dbReference type="Rhea" id="RHEA:42640"/>
        <dbReference type="Rhea" id="RHEA-COMP:9539"/>
        <dbReference type="Rhea" id="RHEA-COMP:9563"/>
        <dbReference type="ChEBI" id="CHEBI:15378"/>
        <dbReference type="ChEBI" id="CHEBI:18151"/>
        <dbReference type="ChEBI" id="CHEBI:55437"/>
        <dbReference type="ChEBI" id="CHEBI:57856"/>
        <dbReference type="ChEBI" id="CHEBI:59789"/>
        <dbReference type="EC" id="2.1.1.163"/>
    </reaction>
</comment>
<feature type="binding site" evidence="5">
    <location>
        <position position="97"/>
    </location>
    <ligand>
        <name>S-adenosyl-L-methionine</name>
        <dbReference type="ChEBI" id="CHEBI:59789"/>
    </ligand>
</feature>
<dbReference type="HAMAP" id="MF_01813">
    <property type="entry name" value="MenG_UbiE_methyltr"/>
    <property type="match status" value="1"/>
</dbReference>
<dbReference type="PANTHER" id="PTHR43591">
    <property type="entry name" value="METHYLTRANSFERASE"/>
    <property type="match status" value="1"/>
</dbReference>
<dbReference type="InterPro" id="IPR023576">
    <property type="entry name" value="UbiE/COQ5_MeTrFase_CS"/>
</dbReference>
<dbReference type="GO" id="GO:0009234">
    <property type="term" value="P:menaquinone biosynthetic process"/>
    <property type="evidence" value="ECO:0007669"/>
    <property type="project" value="UniProtKB-UniRule"/>
</dbReference>
<name>A0AAU8LQD0_9BACT</name>
<dbReference type="PANTHER" id="PTHR43591:SF24">
    <property type="entry name" value="2-METHOXY-6-POLYPRENYL-1,4-BENZOQUINOL METHYLASE, MITOCHONDRIAL"/>
    <property type="match status" value="1"/>
</dbReference>
<dbReference type="CDD" id="cd02440">
    <property type="entry name" value="AdoMet_MTases"/>
    <property type="match status" value="1"/>
</dbReference>
<accession>A0AAU8LQD0</accession>
<keyword evidence="3 5" id="KW-0808">Transferase</keyword>
<comment type="similarity">
    <text evidence="5">Belongs to the class I-like SAM-binding methyltransferase superfamily. MenG/UbiE family.</text>
</comment>
<reference evidence="6" key="1">
    <citation type="journal article" date="2024" name="Syst. Appl. Microbiol.">
        <title>First single-strain enrichments of Electrothrix cable bacteria, description of E. aestuarii sp. nov. and E. rattekaaiensis sp. nov., and proposal of a cable bacteria taxonomy following the rules of the SeqCode.</title>
        <authorList>
            <person name="Plum-Jensen L.E."/>
            <person name="Schramm A."/>
            <person name="Marshall I.P.G."/>
        </authorList>
    </citation>
    <scope>NUCLEOTIDE SEQUENCE</scope>
    <source>
        <strain evidence="6">Rat1</strain>
    </source>
</reference>
<comment type="function">
    <text evidence="5">Methyltransferase required for the conversion of demethylmenaquinol (DMKH2) to menaquinol (MKH2).</text>
</comment>
<proteinExistence type="inferred from homology"/>
<sequence length="257" mass="29069">MINKSCSLAPSSDLCILTASQDERKEHVRRTFASISHRYDFLNGLLSLLLDRCWRRRTARSLRDIPEGPVLDLCAGTLSMSRELARQAPDRHIYALDFCENMLKAGVKKLEDDPYLSRIFPICGDGEAIPAGGNIFSGCTVAFGLRNLVNRRQGLAEIHRVLRPGGRLLILEFSRPTNRLFKPFYTYYLHHIMPCIAGVCAENREAYKYLAQSIALFYEPEELLTMMREAGFTAVERKQLTLGIVSIYRGIKPPGGR</sequence>
<dbReference type="EMBL" id="CP159373">
    <property type="protein sequence ID" value="XCN71399.1"/>
    <property type="molecule type" value="Genomic_DNA"/>
</dbReference>
<evidence type="ECO:0000313" key="6">
    <source>
        <dbReference type="EMBL" id="XCN71399.1"/>
    </source>
</evidence>
<evidence type="ECO:0000256" key="5">
    <source>
        <dbReference type="HAMAP-Rule" id="MF_01813"/>
    </source>
</evidence>
<keyword evidence="2 5" id="KW-0489">Methyltransferase</keyword>
<dbReference type="InterPro" id="IPR029063">
    <property type="entry name" value="SAM-dependent_MTases_sf"/>
</dbReference>
<dbReference type="AlphaFoldDB" id="A0AAU8LQD0"/>
<keyword evidence="6" id="KW-0830">Ubiquinone</keyword>
<dbReference type="KEGG" id="eaj:Q3M24_13875"/>
<keyword evidence="1 5" id="KW-0474">Menaquinone biosynthesis</keyword>
<dbReference type="GO" id="GO:0043770">
    <property type="term" value="F:demethylmenaquinone methyltransferase activity"/>
    <property type="evidence" value="ECO:0007669"/>
    <property type="project" value="UniProtKB-UniRule"/>
</dbReference>
<dbReference type="Gene3D" id="3.40.50.150">
    <property type="entry name" value="Vaccinia Virus protein VP39"/>
    <property type="match status" value="1"/>
</dbReference>
<dbReference type="PROSITE" id="PS51608">
    <property type="entry name" value="SAM_MT_UBIE"/>
    <property type="match status" value="1"/>
</dbReference>
<keyword evidence="4 5" id="KW-0949">S-adenosyl-L-methionine</keyword>
<dbReference type="InterPro" id="IPR004033">
    <property type="entry name" value="UbiE/COQ5_MeTrFase"/>
</dbReference>
<gene>
    <name evidence="5" type="primary">menG</name>
    <name evidence="6" type="ORF">Q3M24_13875</name>
</gene>
<evidence type="ECO:0000256" key="3">
    <source>
        <dbReference type="ARBA" id="ARBA00022679"/>
    </source>
</evidence>
<dbReference type="GO" id="GO:0032259">
    <property type="term" value="P:methylation"/>
    <property type="evidence" value="ECO:0007669"/>
    <property type="project" value="UniProtKB-KW"/>
</dbReference>
<protein>
    <recommendedName>
        <fullName evidence="5">Demethylmenaquinone methyltransferase</fullName>
        <ecNumber evidence="5">2.1.1.163</ecNumber>
    </recommendedName>
</protein>
<comment type="caution">
    <text evidence="5">Lacks conserved residue(s) required for the propagation of feature annotation.</text>
</comment>
<dbReference type="Pfam" id="PF01209">
    <property type="entry name" value="Ubie_methyltran"/>
    <property type="match status" value="1"/>
</dbReference>
<evidence type="ECO:0000256" key="2">
    <source>
        <dbReference type="ARBA" id="ARBA00022603"/>
    </source>
</evidence>
<evidence type="ECO:0000256" key="4">
    <source>
        <dbReference type="ARBA" id="ARBA00022691"/>
    </source>
</evidence>
<evidence type="ECO:0000256" key="1">
    <source>
        <dbReference type="ARBA" id="ARBA00022428"/>
    </source>
</evidence>
<dbReference type="SUPFAM" id="SSF53335">
    <property type="entry name" value="S-adenosyl-L-methionine-dependent methyltransferases"/>
    <property type="match status" value="1"/>
</dbReference>
<feature type="binding site" evidence="5">
    <location>
        <position position="77"/>
    </location>
    <ligand>
        <name>S-adenosyl-L-methionine</name>
        <dbReference type="ChEBI" id="CHEBI:59789"/>
    </ligand>
</feature>
<comment type="pathway">
    <text evidence="5">Quinol/quinone metabolism; menaquinone biosynthesis; menaquinol from 1,4-dihydroxy-2-naphthoate: step 2/2.</text>
</comment>
<dbReference type="PROSITE" id="PS01183">
    <property type="entry name" value="UBIE_1"/>
    <property type="match status" value="1"/>
</dbReference>
<dbReference type="EC" id="2.1.1.163" evidence="5"/>
<organism evidence="6">
    <name type="scientific">Candidatus Electrothrix aestuarii</name>
    <dbReference type="NCBI Taxonomy" id="3062594"/>
    <lineage>
        <taxon>Bacteria</taxon>
        <taxon>Pseudomonadati</taxon>
        <taxon>Thermodesulfobacteriota</taxon>
        <taxon>Desulfobulbia</taxon>
        <taxon>Desulfobulbales</taxon>
        <taxon>Desulfobulbaceae</taxon>
        <taxon>Candidatus Electrothrix</taxon>
    </lineage>
</organism>